<dbReference type="STRING" id="450851.PHZ_c0049"/>
<evidence type="ECO:0000313" key="3">
    <source>
        <dbReference type="Proteomes" id="UP000001868"/>
    </source>
</evidence>
<keyword evidence="3" id="KW-1185">Reference proteome</keyword>
<keyword evidence="1" id="KW-0812">Transmembrane</keyword>
<accession>B4RBK3</accession>
<dbReference type="KEGG" id="pzu:PHZ_c0049"/>
<reference evidence="2 3" key="1">
    <citation type="journal article" date="2008" name="BMC Genomics">
        <title>Complete genome of Phenylobacterium zucineum - a novel facultative intracellular bacterium isolated from human erythroleukemia cell line K562.</title>
        <authorList>
            <person name="Luo Y."/>
            <person name="Xu X."/>
            <person name="Ding Z."/>
            <person name="Liu Z."/>
            <person name="Zhang B."/>
            <person name="Yan Z."/>
            <person name="Sun J."/>
            <person name="Hu S."/>
            <person name="Hu X."/>
        </authorList>
    </citation>
    <scope>NUCLEOTIDE SEQUENCE [LARGE SCALE GENOMIC DNA]</scope>
    <source>
        <strain evidence="2 3">HLK1</strain>
    </source>
</reference>
<dbReference type="EMBL" id="CP000747">
    <property type="protein sequence ID" value="ACG76463.1"/>
    <property type="molecule type" value="Genomic_DNA"/>
</dbReference>
<name>B4RBK3_PHEZH</name>
<keyword evidence="1" id="KW-0472">Membrane</keyword>
<sequence length="121" mass="12790">MLAWLPYVGDAVWILVMASIASTSRAALARIPADVRTPLPFSPSVTARPRGSRNAAFAVAIGAPLLVGLALLIFGRLAGTPEKAVLVFLVRLAVAPLFALAHLAWLRGVLRTLEDEGALRP</sequence>
<feature type="transmembrane region" description="Helical" evidence="1">
    <location>
        <begin position="84"/>
        <end position="106"/>
    </location>
</feature>
<gene>
    <name evidence="2" type="ordered locus">PHZ_c0049</name>
</gene>
<dbReference type="HOGENOM" id="CLU_2035824_0_0_5"/>
<dbReference type="Proteomes" id="UP000001868">
    <property type="component" value="Chromosome"/>
</dbReference>
<protein>
    <submittedName>
        <fullName evidence="2">Uncharacterized protein</fullName>
    </submittedName>
</protein>
<dbReference type="AlphaFoldDB" id="B4RBK3"/>
<feature type="transmembrane region" description="Helical" evidence="1">
    <location>
        <begin position="54"/>
        <end position="78"/>
    </location>
</feature>
<evidence type="ECO:0000313" key="2">
    <source>
        <dbReference type="EMBL" id="ACG76463.1"/>
    </source>
</evidence>
<organism evidence="2 3">
    <name type="scientific">Phenylobacterium zucineum (strain HLK1)</name>
    <dbReference type="NCBI Taxonomy" id="450851"/>
    <lineage>
        <taxon>Bacteria</taxon>
        <taxon>Pseudomonadati</taxon>
        <taxon>Pseudomonadota</taxon>
        <taxon>Alphaproteobacteria</taxon>
        <taxon>Caulobacterales</taxon>
        <taxon>Caulobacteraceae</taxon>
        <taxon>Phenylobacterium</taxon>
    </lineage>
</organism>
<dbReference type="RefSeq" id="WP_012520611.1">
    <property type="nucleotide sequence ID" value="NC_011144.1"/>
</dbReference>
<proteinExistence type="predicted"/>
<keyword evidence="1" id="KW-1133">Transmembrane helix</keyword>
<evidence type="ECO:0000256" key="1">
    <source>
        <dbReference type="SAM" id="Phobius"/>
    </source>
</evidence>
<dbReference type="OrthoDB" id="7190931at2"/>